<evidence type="ECO:0000256" key="3">
    <source>
        <dbReference type="ARBA" id="ARBA00023136"/>
    </source>
</evidence>
<keyword evidence="2" id="KW-0732">Signal</keyword>
<dbReference type="SUPFAM" id="SSF56925">
    <property type="entry name" value="OMPA-like"/>
    <property type="match status" value="1"/>
</dbReference>
<dbReference type="InterPro" id="IPR051692">
    <property type="entry name" value="OMP-like"/>
</dbReference>
<gene>
    <name evidence="5" type="ORF">SPL95_11040</name>
</gene>
<sequence length="149" mass="16414">MPARGRRGIGTAQLNTRLALNNKFESKIKYLGTLRGCFGYAFDHTLVYGTAGLAYGETSQNVDMFGPTGNTQFSDDQSHFKMGYTVGAGIEQAIPKNLSFKTEYLYYDLGEDKLNVAVIPGIGGAGTGYDSKFNNDGQMLRVRLNWKFD</sequence>
<dbReference type="PANTHER" id="PTHR34001">
    <property type="entry name" value="BLL7405 PROTEIN"/>
    <property type="match status" value="1"/>
</dbReference>
<feature type="domain" description="Outer membrane protein beta-barrel" evidence="4">
    <location>
        <begin position="32"/>
        <end position="120"/>
    </location>
</feature>
<evidence type="ECO:0000256" key="1">
    <source>
        <dbReference type="ARBA" id="ARBA00004370"/>
    </source>
</evidence>
<dbReference type="Proteomes" id="UP001322392">
    <property type="component" value="Chromosome"/>
</dbReference>
<dbReference type="EMBL" id="CP139639">
    <property type="protein sequence ID" value="WRI26824.1"/>
    <property type="molecule type" value="Genomic_DNA"/>
</dbReference>
<evidence type="ECO:0000313" key="5">
    <source>
        <dbReference type="EMBL" id="WRI26824.1"/>
    </source>
</evidence>
<keyword evidence="3" id="KW-0472">Membrane</keyword>
<dbReference type="InterPro" id="IPR011250">
    <property type="entry name" value="OMP/PagP_B-barrel"/>
</dbReference>
<dbReference type="PANTHER" id="PTHR34001:SF3">
    <property type="entry name" value="BLL7405 PROTEIN"/>
    <property type="match status" value="1"/>
</dbReference>
<evidence type="ECO:0000313" key="6">
    <source>
        <dbReference type="Proteomes" id="UP001322392"/>
    </source>
</evidence>
<accession>A0ABZ1AF51</accession>
<dbReference type="RefSeq" id="WP_323990053.1">
    <property type="nucleotide sequence ID" value="NZ_CP139639.1"/>
</dbReference>
<name>A0ABZ1AF51_9PSED</name>
<proteinExistence type="predicted"/>
<evidence type="ECO:0000256" key="2">
    <source>
        <dbReference type="ARBA" id="ARBA00022729"/>
    </source>
</evidence>
<dbReference type="InterPro" id="IPR027385">
    <property type="entry name" value="Beta-barrel_OMP"/>
</dbReference>
<comment type="subcellular location">
    <subcellularLocation>
        <location evidence="1">Membrane</location>
    </subcellularLocation>
</comment>
<reference evidence="5 6" key="1">
    <citation type="submission" date="2023-12" db="EMBL/GenBank/DDBJ databases">
        <title>First complete genome sequence of Pseudomonas canadensis strain Pcan-CK-23 isolated from homogenized tissues of Zophobas morio larvae.</title>
        <authorList>
            <person name="Kundlacz C."/>
            <person name="Aldeia C."/>
            <person name="Eddoubaji Y."/>
            <person name="Campos-Madueno E.I."/>
            <person name="Endimiani A."/>
        </authorList>
    </citation>
    <scope>NUCLEOTIDE SEQUENCE [LARGE SCALE GENOMIC DNA]</scope>
    <source>
        <strain evidence="5 6">Pcan-CK-23</strain>
    </source>
</reference>
<dbReference type="Pfam" id="PF13505">
    <property type="entry name" value="OMP_b-brl"/>
    <property type="match status" value="1"/>
</dbReference>
<evidence type="ECO:0000259" key="4">
    <source>
        <dbReference type="Pfam" id="PF13505"/>
    </source>
</evidence>
<organism evidence="5 6">
    <name type="scientific">Pseudomonas canadensis</name>
    <dbReference type="NCBI Taxonomy" id="915099"/>
    <lineage>
        <taxon>Bacteria</taxon>
        <taxon>Pseudomonadati</taxon>
        <taxon>Pseudomonadota</taxon>
        <taxon>Gammaproteobacteria</taxon>
        <taxon>Pseudomonadales</taxon>
        <taxon>Pseudomonadaceae</taxon>
        <taxon>Pseudomonas</taxon>
    </lineage>
</organism>
<protein>
    <submittedName>
        <fullName evidence="5">Outer membrane beta-barrel protein</fullName>
    </submittedName>
</protein>
<dbReference type="Gene3D" id="2.40.160.20">
    <property type="match status" value="1"/>
</dbReference>
<keyword evidence="6" id="KW-1185">Reference proteome</keyword>